<dbReference type="InterPro" id="IPR030489">
    <property type="entry name" value="TR_Rrf2-type_CS"/>
</dbReference>
<evidence type="ECO:0000256" key="1">
    <source>
        <dbReference type="ARBA" id="ARBA00023125"/>
    </source>
</evidence>
<keyword evidence="1" id="KW-0238">DNA-binding</keyword>
<organism evidence="2 3">
    <name type="scientific">candidate division CSSED10-310 bacterium</name>
    <dbReference type="NCBI Taxonomy" id="2855610"/>
    <lineage>
        <taxon>Bacteria</taxon>
        <taxon>Bacteria division CSSED10-310</taxon>
    </lineage>
</organism>
<gene>
    <name evidence="2" type="ORF">ACFL27_09830</name>
</gene>
<name>A0ABV6YW94_UNCC1</name>
<dbReference type="Gene3D" id="1.10.10.10">
    <property type="entry name" value="Winged helix-like DNA-binding domain superfamily/Winged helix DNA-binding domain"/>
    <property type="match status" value="1"/>
</dbReference>
<reference evidence="2 3" key="1">
    <citation type="submission" date="2024-09" db="EMBL/GenBank/DDBJ databases">
        <title>Laminarin stimulates single cell rates of sulfate reduction while oxygen inhibits transcriptomic activity in coastal marine sediment.</title>
        <authorList>
            <person name="Lindsay M."/>
            <person name="Orcutt B."/>
            <person name="Emerson D."/>
            <person name="Stepanauskas R."/>
            <person name="D'Angelo T."/>
        </authorList>
    </citation>
    <scope>NUCLEOTIDE SEQUENCE [LARGE SCALE GENOMIC DNA]</scope>
    <source>
        <strain evidence="2">SAG AM-311-K15</strain>
    </source>
</reference>
<evidence type="ECO:0000313" key="2">
    <source>
        <dbReference type="EMBL" id="MFC1850477.1"/>
    </source>
</evidence>
<dbReference type="InterPro" id="IPR000944">
    <property type="entry name" value="Tscrpt_reg_Rrf2"/>
</dbReference>
<dbReference type="PANTHER" id="PTHR33221:SF5">
    <property type="entry name" value="HTH-TYPE TRANSCRIPTIONAL REGULATOR ISCR"/>
    <property type="match status" value="1"/>
</dbReference>
<dbReference type="PROSITE" id="PS51197">
    <property type="entry name" value="HTH_RRF2_2"/>
    <property type="match status" value="1"/>
</dbReference>
<dbReference type="Pfam" id="PF02082">
    <property type="entry name" value="Rrf2"/>
    <property type="match status" value="1"/>
</dbReference>
<protein>
    <submittedName>
        <fullName evidence="2">RrF2 family transcriptional regulator</fullName>
    </submittedName>
</protein>
<accession>A0ABV6YW94</accession>
<dbReference type="EMBL" id="JBHPBY010000102">
    <property type="protein sequence ID" value="MFC1850477.1"/>
    <property type="molecule type" value="Genomic_DNA"/>
</dbReference>
<comment type="caution">
    <text evidence="2">The sequence shown here is derived from an EMBL/GenBank/DDBJ whole genome shotgun (WGS) entry which is preliminary data.</text>
</comment>
<dbReference type="PANTHER" id="PTHR33221">
    <property type="entry name" value="WINGED HELIX-TURN-HELIX TRANSCRIPTIONAL REGULATOR, RRF2 FAMILY"/>
    <property type="match status" value="1"/>
</dbReference>
<dbReference type="NCBIfam" id="TIGR00738">
    <property type="entry name" value="rrf2_super"/>
    <property type="match status" value="1"/>
</dbReference>
<dbReference type="InterPro" id="IPR036390">
    <property type="entry name" value="WH_DNA-bd_sf"/>
</dbReference>
<dbReference type="InterPro" id="IPR036388">
    <property type="entry name" value="WH-like_DNA-bd_sf"/>
</dbReference>
<evidence type="ECO:0000313" key="3">
    <source>
        <dbReference type="Proteomes" id="UP001594351"/>
    </source>
</evidence>
<keyword evidence="3" id="KW-1185">Reference proteome</keyword>
<dbReference type="Proteomes" id="UP001594351">
    <property type="component" value="Unassembled WGS sequence"/>
</dbReference>
<dbReference type="SUPFAM" id="SSF46785">
    <property type="entry name" value="Winged helix' DNA-binding domain"/>
    <property type="match status" value="1"/>
</dbReference>
<sequence length="147" mass="16628">MKISTKSRYGIRALYDLAIYQDNGPVQLRDIARRQSLSEKYLEQLMARLKASGLIKSIRGPHGGYLLTKPPEKIKVVDIFEILEGPLEPVPCTSSSFRCPSRSVCAAFDLWKRIYNSMKDVLEGTTLADLAQLQKSKQAGRVNMYYI</sequence>
<proteinExistence type="predicted"/>
<dbReference type="PROSITE" id="PS01332">
    <property type="entry name" value="HTH_RRF2_1"/>
    <property type="match status" value="1"/>
</dbReference>